<keyword evidence="3" id="KW-1185">Reference proteome</keyword>
<reference evidence="2" key="1">
    <citation type="submission" date="2021-09" db="EMBL/GenBank/DDBJ databases">
        <title>Genome of Aequorivita sp. strain F47161.</title>
        <authorList>
            <person name="Wang Y."/>
        </authorList>
    </citation>
    <scope>NUCLEOTIDE SEQUENCE</scope>
    <source>
        <strain evidence="2">F47161</strain>
    </source>
</reference>
<keyword evidence="1" id="KW-0732">Signal</keyword>
<feature type="chain" id="PRO_5040882970" evidence="1">
    <location>
        <begin position="22"/>
        <end position="378"/>
    </location>
</feature>
<organism evidence="2 3">
    <name type="scientific">Aequorivita vitellina</name>
    <dbReference type="NCBI Taxonomy" id="2874475"/>
    <lineage>
        <taxon>Bacteria</taxon>
        <taxon>Pseudomonadati</taxon>
        <taxon>Bacteroidota</taxon>
        <taxon>Flavobacteriia</taxon>
        <taxon>Flavobacteriales</taxon>
        <taxon>Flavobacteriaceae</taxon>
        <taxon>Aequorivita</taxon>
    </lineage>
</organism>
<dbReference type="InterPro" id="IPR007061">
    <property type="entry name" value="MST-like"/>
</dbReference>
<evidence type="ECO:0000313" key="2">
    <source>
        <dbReference type="EMBL" id="MCG2419502.1"/>
    </source>
</evidence>
<protein>
    <submittedName>
        <fullName evidence="2">DinB family protein</fullName>
    </submittedName>
</protein>
<dbReference type="SUPFAM" id="SSF109854">
    <property type="entry name" value="DinB/YfiT-like putative metalloenzymes"/>
    <property type="match status" value="1"/>
</dbReference>
<feature type="signal peptide" evidence="1">
    <location>
        <begin position="1"/>
        <end position="21"/>
    </location>
</feature>
<dbReference type="Proteomes" id="UP001139461">
    <property type="component" value="Unassembled WGS sequence"/>
</dbReference>
<evidence type="ECO:0000256" key="1">
    <source>
        <dbReference type="SAM" id="SignalP"/>
    </source>
</evidence>
<dbReference type="InterPro" id="IPR034660">
    <property type="entry name" value="DinB/YfiT-like"/>
</dbReference>
<comment type="caution">
    <text evidence="2">The sequence shown here is derived from an EMBL/GenBank/DDBJ whole genome shotgun (WGS) entry which is preliminary data.</text>
</comment>
<name>A0A9X1QY45_9FLAO</name>
<proteinExistence type="predicted"/>
<dbReference type="Gene3D" id="2.60.120.260">
    <property type="entry name" value="Galactose-binding domain-like"/>
    <property type="match status" value="1"/>
</dbReference>
<sequence length="378" mass="43037">MNFFKNIIVVLLLFPVSIAFAQEQQRDWVPFSQILDLEVKKDLAFELTASVKVVASESNSQAGLWARVDNKNNGKGFFDNMMDRPIKDANWQTYTIKGTLDRKARRLVFGGLCFGNGSFYFDDFKLAIENPKTGKMEDVAIDNASFEEPVTNNEIPKWWIGISKEAFENTDGFSMNNSEESSEGNNSLKIEGKNIIRITPNYIGPIDGYTPQIGTLVTMLNNLSERVEYSVSNMTQAELDYQLDEKSNSVGALVLHLAATEIYYQEATFGMSDLSEKEMEELRIAMELGDEGRQHIRGHDAAYYLDIFKKAREKTLELLKEKDDAWLAEIPEGSYVNNHFSWFHVMEHQSSHLGQILLLKKRIPKANSLELKDNKKVD</sequence>
<dbReference type="RefSeq" id="WP_237603288.1">
    <property type="nucleotide sequence ID" value="NZ_JAIRBA010000020.1"/>
</dbReference>
<dbReference type="Pfam" id="PF04978">
    <property type="entry name" value="MST"/>
    <property type="match status" value="1"/>
</dbReference>
<dbReference type="EMBL" id="JAIRBA010000020">
    <property type="protein sequence ID" value="MCG2419502.1"/>
    <property type="molecule type" value="Genomic_DNA"/>
</dbReference>
<accession>A0A9X1QY45</accession>
<evidence type="ECO:0000313" key="3">
    <source>
        <dbReference type="Proteomes" id="UP001139461"/>
    </source>
</evidence>
<dbReference type="AlphaFoldDB" id="A0A9X1QY45"/>
<dbReference type="Gene3D" id="1.20.120.450">
    <property type="entry name" value="dinb family like domain"/>
    <property type="match status" value="1"/>
</dbReference>
<gene>
    <name evidence="2" type="ORF">K8089_10750</name>
</gene>